<dbReference type="Proteomes" id="UP000229314">
    <property type="component" value="Chromosome"/>
</dbReference>
<dbReference type="Gene3D" id="3.40.50.720">
    <property type="entry name" value="NAD(P)-binding Rossmann-like Domain"/>
    <property type="match status" value="1"/>
</dbReference>
<dbReference type="InterPro" id="IPR036291">
    <property type="entry name" value="NAD(P)-bd_dom_sf"/>
</dbReference>
<dbReference type="FunFam" id="3.40.50.720:FF:000084">
    <property type="entry name" value="Short-chain dehydrogenase reductase"/>
    <property type="match status" value="1"/>
</dbReference>
<dbReference type="GO" id="GO:0016616">
    <property type="term" value="F:oxidoreductase activity, acting on the CH-OH group of donors, NAD or NADP as acceptor"/>
    <property type="evidence" value="ECO:0007669"/>
    <property type="project" value="UniProtKB-ARBA"/>
</dbReference>
<dbReference type="Proteomes" id="UP000191257">
    <property type="component" value="Chromosome"/>
</dbReference>
<evidence type="ECO:0000313" key="8">
    <source>
        <dbReference type="Proteomes" id="UP000229314"/>
    </source>
</evidence>
<evidence type="ECO:0000313" key="3">
    <source>
        <dbReference type="EMBL" id="ARC36005.1"/>
    </source>
</evidence>
<accession>A0A1V0GQ89</accession>
<comment type="similarity">
    <text evidence="1">Belongs to the short-chain dehydrogenases/reductases (SDR) family.</text>
</comment>
<dbReference type="PRINTS" id="PR00081">
    <property type="entry name" value="GDHRDH"/>
</dbReference>
<reference evidence="7" key="1">
    <citation type="submission" date="2017-03" db="EMBL/GenBank/DDBJ databases">
        <title>FDA dAtabase for Regulatory Grade micrObial Sequences (FDA-ARGOS): Supporting development and validation of Infectious Disease Dx tests.</title>
        <authorList>
            <person name="Minogue T."/>
            <person name="Wolcott M."/>
            <person name="Wasieloski L."/>
            <person name="Aguilar W."/>
            <person name="Moore D."/>
            <person name="Tallon L."/>
            <person name="Sadzewicz L."/>
            <person name="Sengamalay N."/>
            <person name="Ott S."/>
            <person name="Godinez A."/>
            <person name="Nagaraj S."/>
            <person name="Nadendla S."/>
            <person name="Geyer C."/>
            <person name="Sichtig H."/>
        </authorList>
    </citation>
    <scope>NUCLEOTIDE SEQUENCE [LARGE SCALE GENOMIC DNA]</scope>
    <source>
        <strain evidence="7">FDAARGOS_252</strain>
    </source>
</reference>
<dbReference type="AlphaFoldDB" id="A0A1V0GQ89"/>
<evidence type="ECO:0000313" key="9">
    <source>
        <dbReference type="Proteomes" id="UP000272010"/>
    </source>
</evidence>
<dbReference type="RefSeq" id="WP_028719815.1">
    <property type="nucleotide sequence ID" value="NZ_CAJGAB010000003.1"/>
</dbReference>
<evidence type="ECO:0000313" key="5">
    <source>
        <dbReference type="EMBL" id="AYF00238.1"/>
    </source>
</evidence>
<dbReference type="PROSITE" id="PS00061">
    <property type="entry name" value="ADH_SHORT"/>
    <property type="match status" value="1"/>
</dbReference>
<evidence type="ECO:0000259" key="2">
    <source>
        <dbReference type="SMART" id="SM00822"/>
    </source>
</evidence>
<dbReference type="SMART" id="SM00822">
    <property type="entry name" value="PKS_KR"/>
    <property type="match status" value="1"/>
</dbReference>
<dbReference type="STRING" id="147645.A6J80_06065"/>
<proteinExistence type="inferred from homology"/>
<protein>
    <submittedName>
        <fullName evidence="3">KR domain-containing protein</fullName>
    </submittedName>
    <submittedName>
        <fullName evidence="6">SDR family oxidoreductase</fullName>
    </submittedName>
    <submittedName>
        <fullName evidence="4">Short-chain dehydrogenase</fullName>
    </submittedName>
</protein>
<dbReference type="EMBL" id="CP024422">
    <property type="protein sequence ID" value="ATQ54546.1"/>
    <property type="molecule type" value="Genomic_DNA"/>
</dbReference>
<dbReference type="EMBL" id="CP020442">
    <property type="protein sequence ID" value="ARC36005.1"/>
    <property type="molecule type" value="Genomic_DNA"/>
</dbReference>
<reference evidence="5" key="4">
    <citation type="journal article" date="2018" name="Front. Microbiol.">
        <title>Genome Structure of the Opportunistic Pathogen Paracoccus yeei (Alphaproteobacteria) and Identification of Putative Virulence Factors.</title>
        <authorList>
            <person name="Lasek R."/>
            <person name="Szuplewska M."/>
            <person name="Mitura M."/>
            <person name="Decewicz P."/>
            <person name="Chmielowska C."/>
            <person name="Pawlot A."/>
            <person name="Sentkowska D."/>
            <person name="Czarnecki J."/>
            <person name="Bartosik D."/>
        </authorList>
    </citation>
    <scope>NUCLEOTIDE SEQUENCE</scope>
    <source>
        <strain evidence="5">CCUG 32053</strain>
    </source>
</reference>
<evidence type="ECO:0000313" key="6">
    <source>
        <dbReference type="EMBL" id="QEU08039.1"/>
    </source>
</evidence>
<evidence type="ECO:0000313" key="4">
    <source>
        <dbReference type="EMBL" id="ATQ54546.1"/>
    </source>
</evidence>
<dbReference type="EMBL" id="CP044081">
    <property type="protein sequence ID" value="QEU08039.1"/>
    <property type="molecule type" value="Genomic_DNA"/>
</dbReference>
<dbReference type="EMBL" id="CP031078">
    <property type="protein sequence ID" value="AYF00238.1"/>
    <property type="molecule type" value="Genomic_DNA"/>
</dbReference>
<dbReference type="InterPro" id="IPR002347">
    <property type="entry name" value="SDR_fam"/>
</dbReference>
<dbReference type="PANTHER" id="PTHR42760">
    <property type="entry name" value="SHORT-CHAIN DEHYDROGENASES/REDUCTASES FAMILY MEMBER"/>
    <property type="match status" value="1"/>
</dbReference>
<feature type="domain" description="Ketoreductase" evidence="2">
    <location>
        <begin position="7"/>
        <end position="176"/>
    </location>
</feature>
<dbReference type="Proteomes" id="UP000272010">
    <property type="component" value="Chromosome"/>
</dbReference>
<evidence type="ECO:0000256" key="1">
    <source>
        <dbReference type="ARBA" id="ARBA00006484"/>
    </source>
</evidence>
<dbReference type="Pfam" id="PF13561">
    <property type="entry name" value="adh_short_C2"/>
    <property type="match status" value="1"/>
</dbReference>
<evidence type="ECO:0000313" key="7">
    <source>
        <dbReference type="Proteomes" id="UP000191257"/>
    </source>
</evidence>
<dbReference type="Proteomes" id="UP000324507">
    <property type="component" value="Chromosome"/>
</dbReference>
<reference evidence="3" key="3">
    <citation type="submission" date="2017-12" db="EMBL/GenBank/DDBJ databases">
        <title>FDA dAtabase for Regulatory Grade micrObial Sequences (FDA-ARGOS): Supporting development and validation of Infectious Disease Dx tests.</title>
        <authorList>
            <person name="Campos J."/>
            <person name="Goldberg B."/>
            <person name="Tallon L."/>
            <person name="Sadzewicz L."/>
            <person name="Sengamalay N."/>
            <person name="Ott S."/>
            <person name="Godinez A."/>
            <person name="Nagaraj S."/>
            <person name="Vyas G."/>
            <person name="Aluvathingal J."/>
            <person name="Nadendla S."/>
            <person name="Geyer C."/>
            <person name="Nandy P."/>
            <person name="Hobson J."/>
            <person name="Sichtig H."/>
        </authorList>
    </citation>
    <scope>NUCLEOTIDE SEQUENCE</scope>
    <source>
        <strain evidence="3">FDAARGOS_252</strain>
    </source>
</reference>
<reference evidence="4 8" key="2">
    <citation type="submission" date="2017-10" db="EMBL/GenBank/DDBJ databases">
        <title>Complete genome sequence of Paracoccus yeei TT13 isolated from human skin.</title>
        <authorList>
            <person name="Lee K."/>
            <person name="Lim J.Y."/>
            <person name="Hwang I."/>
        </authorList>
    </citation>
    <scope>NUCLEOTIDE SEQUENCE [LARGE SCALE GENOMIC DNA]</scope>
    <source>
        <strain evidence="4 8">TT13</strain>
    </source>
</reference>
<keyword evidence="7" id="KW-1185">Reference proteome</keyword>
<dbReference type="InterPro" id="IPR057326">
    <property type="entry name" value="KR_dom"/>
</dbReference>
<dbReference type="PRINTS" id="PR00080">
    <property type="entry name" value="SDRFAMILY"/>
</dbReference>
<organism evidence="3 7">
    <name type="scientific">Paracoccus yeei</name>
    <dbReference type="NCBI Taxonomy" id="147645"/>
    <lineage>
        <taxon>Bacteria</taxon>
        <taxon>Pseudomonadati</taxon>
        <taxon>Pseudomonadota</taxon>
        <taxon>Alphaproteobacteria</taxon>
        <taxon>Rhodobacterales</taxon>
        <taxon>Paracoccaceae</taxon>
        <taxon>Paracoccus</taxon>
    </lineage>
</organism>
<dbReference type="PANTHER" id="PTHR42760:SF40">
    <property type="entry name" value="3-OXOACYL-[ACYL-CARRIER-PROTEIN] REDUCTASE, CHLOROPLASTIC"/>
    <property type="match status" value="1"/>
</dbReference>
<sequence>MMRFSDKVALVTGGRSGIGRAVARRLRDEGARVFTAQRGGDGEFEAIPADFADPASPARVVAEVAQRAGRLDVLVNNAGMMQESSVEAMSLEDWQRNLAVNLTAPFLTIRAALPHLRRTRGSIVNIGSIEGLGSNPGHAAYCASKAGLHGLTRAVAVDHGPEGIRCNAVAPGWIDTDLNVAFIEGMPDPVAFRQNIGRIHPVARTGRPEEVAALVAFLAADEAGFVTGQVYTVDGGRMAKLSLP</sequence>
<dbReference type="SUPFAM" id="SSF51735">
    <property type="entry name" value="NAD(P)-binding Rossmann-fold domains"/>
    <property type="match status" value="1"/>
</dbReference>
<gene>
    <name evidence="3" type="ORF">A6J80_06065</name>
    <name evidence="6" type="ORF">FOB51_08530</name>
    <name evidence="5" type="ORF">PY32053_00561</name>
    <name evidence="4" type="ORF">PYTT13_01150</name>
</gene>
<evidence type="ECO:0000313" key="10">
    <source>
        <dbReference type="Proteomes" id="UP000324507"/>
    </source>
</evidence>
<dbReference type="GeneID" id="78896274"/>
<dbReference type="GO" id="GO:0030497">
    <property type="term" value="P:fatty acid elongation"/>
    <property type="evidence" value="ECO:0007669"/>
    <property type="project" value="TreeGrafter"/>
</dbReference>
<reference evidence="9" key="5">
    <citation type="submission" date="2018-07" db="EMBL/GenBank/DDBJ databases">
        <title>Genome Structure of the Opportunistic Pathogen Paracoccus yeei (Alphaproteobacteria) and Identification of Putative Virulence Factors.</title>
        <authorList>
            <person name="Lasek R."/>
            <person name="Szuplewska M."/>
            <person name="Mitura M."/>
            <person name="Decewicz P."/>
            <person name="Chmielowska C."/>
            <person name="Pawlot A."/>
            <person name="Sentkowska D."/>
            <person name="Czarnecki J."/>
            <person name="Bartosik D."/>
        </authorList>
    </citation>
    <scope>NUCLEOTIDE SEQUENCE [LARGE SCALE GENOMIC DNA]</scope>
    <source>
        <strain evidence="9">CCUG 32053</strain>
    </source>
</reference>
<dbReference type="OrthoDB" id="9789398at2"/>
<dbReference type="CDD" id="cd05233">
    <property type="entry name" value="SDR_c"/>
    <property type="match status" value="1"/>
</dbReference>
<name>A0A1V0GQ89_9RHOB</name>
<reference evidence="6 10" key="6">
    <citation type="submission" date="2019-09" db="EMBL/GenBank/DDBJ databases">
        <title>FDA dAtabase for Regulatory Grade micrObial Sequences (FDA-ARGOS): Supporting development and validation of Infectious Disease Dx tests.</title>
        <authorList>
            <person name="Sciortino C."/>
            <person name="Tallon L."/>
            <person name="Sadzewicz L."/>
            <person name="Vavikolanu K."/>
            <person name="Mehta A."/>
            <person name="Aluvathingal J."/>
            <person name="Nadendla S."/>
            <person name="Nandy P."/>
            <person name="Geyer C."/>
            <person name="Yan Y."/>
            <person name="Sichtig H."/>
        </authorList>
    </citation>
    <scope>NUCLEOTIDE SEQUENCE [LARGE SCALE GENOMIC DNA]</scope>
    <source>
        <strain evidence="6 10">FDAARGOS_643</strain>
    </source>
</reference>
<dbReference type="eggNOG" id="COG1028">
    <property type="taxonomic scope" value="Bacteria"/>
</dbReference>
<dbReference type="KEGG" id="pye:A6J80_06065"/>
<dbReference type="InterPro" id="IPR020904">
    <property type="entry name" value="Sc_DH/Rdtase_CS"/>
</dbReference>